<keyword evidence="7" id="KW-0418">Kinase</keyword>
<evidence type="ECO:0000256" key="9">
    <source>
        <dbReference type="ARBA" id="ARBA00022989"/>
    </source>
</evidence>
<comment type="similarity">
    <text evidence="2">Belongs to the polyprenol kinase family.</text>
</comment>
<evidence type="ECO:0000256" key="3">
    <source>
        <dbReference type="ARBA" id="ARBA00022528"/>
    </source>
</evidence>
<comment type="caution">
    <text evidence="12">The sequence shown here is derived from an EMBL/GenBank/DDBJ whole genome shotgun (WGS) entry which is preliminary data.</text>
</comment>
<evidence type="ECO:0000313" key="12">
    <source>
        <dbReference type="EMBL" id="KAK9154003.1"/>
    </source>
</evidence>
<evidence type="ECO:0000256" key="10">
    <source>
        <dbReference type="ARBA" id="ARBA00023136"/>
    </source>
</evidence>
<keyword evidence="4" id="KW-0934">Plastid</keyword>
<evidence type="ECO:0000256" key="1">
    <source>
        <dbReference type="ARBA" id="ARBA00004508"/>
    </source>
</evidence>
<evidence type="ECO:0000256" key="2">
    <source>
        <dbReference type="ARBA" id="ARBA00010794"/>
    </source>
</evidence>
<evidence type="ECO:0000256" key="8">
    <source>
        <dbReference type="ARBA" id="ARBA00022946"/>
    </source>
</evidence>
<dbReference type="InterPro" id="IPR039606">
    <property type="entry name" value="Phytol/farnesol_kinase"/>
</dbReference>
<keyword evidence="6 11" id="KW-0812">Transmembrane</keyword>
<evidence type="ECO:0000256" key="5">
    <source>
        <dbReference type="ARBA" id="ARBA00022679"/>
    </source>
</evidence>
<keyword evidence="13" id="KW-1185">Reference proteome</keyword>
<keyword evidence="5" id="KW-0808">Transferase</keyword>
<gene>
    <name evidence="12" type="ORF">Sjap_001483</name>
</gene>
<keyword evidence="10 11" id="KW-0472">Membrane</keyword>
<feature type="transmembrane region" description="Helical" evidence="11">
    <location>
        <begin position="142"/>
        <end position="159"/>
    </location>
</feature>
<feature type="transmembrane region" description="Helical" evidence="11">
    <location>
        <begin position="116"/>
        <end position="136"/>
    </location>
</feature>
<dbReference type="GO" id="GO:0016301">
    <property type="term" value="F:kinase activity"/>
    <property type="evidence" value="ECO:0007669"/>
    <property type="project" value="UniProtKB-KW"/>
</dbReference>
<dbReference type="EMBL" id="JBBNAE010000001">
    <property type="protein sequence ID" value="KAK9154003.1"/>
    <property type="molecule type" value="Genomic_DNA"/>
</dbReference>
<dbReference type="PANTHER" id="PTHR32523">
    <property type="entry name" value="PHYTOL KINASE 1, CHLOROPLASTIC"/>
    <property type="match status" value="1"/>
</dbReference>
<comment type="subcellular location">
    <subcellularLocation>
        <location evidence="1">Plastid</location>
        <location evidence="1">Chloroplast membrane</location>
        <topology evidence="1">Multi-pass membrane protein</topology>
    </subcellularLocation>
</comment>
<name>A0AAP0KK06_9MAGN</name>
<reference evidence="12 13" key="1">
    <citation type="submission" date="2024-01" db="EMBL/GenBank/DDBJ databases">
        <title>Genome assemblies of Stephania.</title>
        <authorList>
            <person name="Yang L."/>
        </authorList>
    </citation>
    <scope>NUCLEOTIDE SEQUENCE [LARGE SCALE GENOMIC DNA]</scope>
    <source>
        <strain evidence="12">QJT</strain>
        <tissue evidence="12">Leaf</tissue>
    </source>
</reference>
<accession>A0AAP0KK06</accession>
<dbReference type="GO" id="GO:0031969">
    <property type="term" value="C:chloroplast membrane"/>
    <property type="evidence" value="ECO:0007669"/>
    <property type="project" value="UniProtKB-SubCell"/>
</dbReference>
<evidence type="ECO:0000256" key="4">
    <source>
        <dbReference type="ARBA" id="ARBA00022640"/>
    </source>
</evidence>
<feature type="transmembrane region" description="Helical" evidence="11">
    <location>
        <begin position="12"/>
        <end position="33"/>
    </location>
</feature>
<proteinExistence type="inferred from homology"/>
<dbReference type="AlphaFoldDB" id="A0AAP0KK06"/>
<evidence type="ECO:0000256" key="6">
    <source>
        <dbReference type="ARBA" id="ARBA00022692"/>
    </source>
</evidence>
<evidence type="ECO:0000256" key="7">
    <source>
        <dbReference type="ARBA" id="ARBA00022777"/>
    </source>
</evidence>
<protein>
    <recommendedName>
        <fullName evidence="14">Phytol kinase</fullName>
    </recommendedName>
</protein>
<keyword evidence="8" id="KW-0809">Transit peptide</keyword>
<evidence type="ECO:0000313" key="13">
    <source>
        <dbReference type="Proteomes" id="UP001417504"/>
    </source>
</evidence>
<keyword evidence="9 11" id="KW-1133">Transmembrane helix</keyword>
<dbReference type="PANTHER" id="PTHR32523:SF7">
    <property type="entry name" value="FARNESOL KINASE, CHLOROPLASTIC"/>
    <property type="match status" value="1"/>
</dbReference>
<sequence length="186" mass="20390">MLFWPFFSSHTRAAVFASLIPGINIIRMLLMGLGIWKDDATVKSFSRNGDYRELLRGPFCYACSLTFSTLYWRTSPIAIASVCNMCAGDGVADMVGRKFGTRKLPYNKSKSYAGSIAMAAVGFVASLAFMLYFSFFGFIQESWTVVLGFLITSLTSALVESLPIHSVIDDNITVVLASVVVGELVF</sequence>
<organism evidence="12 13">
    <name type="scientific">Stephania japonica</name>
    <dbReference type="NCBI Taxonomy" id="461633"/>
    <lineage>
        <taxon>Eukaryota</taxon>
        <taxon>Viridiplantae</taxon>
        <taxon>Streptophyta</taxon>
        <taxon>Embryophyta</taxon>
        <taxon>Tracheophyta</taxon>
        <taxon>Spermatophyta</taxon>
        <taxon>Magnoliopsida</taxon>
        <taxon>Ranunculales</taxon>
        <taxon>Menispermaceae</taxon>
        <taxon>Menispermoideae</taxon>
        <taxon>Cissampelideae</taxon>
        <taxon>Stephania</taxon>
    </lineage>
</organism>
<evidence type="ECO:0008006" key="14">
    <source>
        <dbReference type="Google" id="ProtNLM"/>
    </source>
</evidence>
<dbReference type="Proteomes" id="UP001417504">
    <property type="component" value="Unassembled WGS sequence"/>
</dbReference>
<evidence type="ECO:0000256" key="11">
    <source>
        <dbReference type="SAM" id="Phobius"/>
    </source>
</evidence>
<keyword evidence="3" id="KW-0150">Chloroplast</keyword>